<dbReference type="Proteomes" id="UP001209570">
    <property type="component" value="Unassembled WGS sequence"/>
</dbReference>
<keyword evidence="2" id="KW-0677">Repeat</keyword>
<name>A0AAD5LPK2_PYTIN</name>
<dbReference type="Gene3D" id="2.130.10.10">
    <property type="entry name" value="YVTN repeat-like/Quinoprotein amine dehydrogenase"/>
    <property type="match status" value="1"/>
</dbReference>
<dbReference type="PANTHER" id="PTHR19854:SF1">
    <property type="entry name" value="GUANINE NUCLEOTIDE-BINDING PROTEIN SUBUNIT BETA-LIKE PROTEIN 1"/>
    <property type="match status" value="1"/>
</dbReference>
<dbReference type="InterPro" id="IPR015943">
    <property type="entry name" value="WD40/YVTN_repeat-like_dom_sf"/>
</dbReference>
<proteinExistence type="predicted"/>
<dbReference type="InterPro" id="IPR001680">
    <property type="entry name" value="WD40_rpt"/>
</dbReference>
<evidence type="ECO:0000313" key="4">
    <source>
        <dbReference type="EMBL" id="KAJ0404987.1"/>
    </source>
</evidence>
<reference evidence="4" key="1">
    <citation type="submission" date="2021-12" db="EMBL/GenBank/DDBJ databases">
        <title>Prjna785345.</title>
        <authorList>
            <person name="Rujirawat T."/>
            <person name="Krajaejun T."/>
        </authorList>
    </citation>
    <scope>NUCLEOTIDE SEQUENCE</scope>
    <source>
        <strain evidence="4">Pi057C3</strain>
    </source>
</reference>
<dbReference type="SMART" id="SM00320">
    <property type="entry name" value="WD40"/>
    <property type="match status" value="2"/>
</dbReference>
<evidence type="ECO:0000256" key="3">
    <source>
        <dbReference type="PROSITE-ProRule" id="PRU00221"/>
    </source>
</evidence>
<dbReference type="AlphaFoldDB" id="A0AAD5LPK2"/>
<dbReference type="EMBL" id="JAKCXM010000052">
    <property type="protein sequence ID" value="KAJ0404987.1"/>
    <property type="molecule type" value="Genomic_DNA"/>
</dbReference>
<comment type="caution">
    <text evidence="4">The sequence shown here is derived from an EMBL/GenBank/DDBJ whole genome shotgun (WGS) entry which is preliminary data.</text>
</comment>
<accession>A0AAD5LPK2</accession>
<feature type="repeat" description="WD" evidence="3">
    <location>
        <begin position="87"/>
        <end position="128"/>
    </location>
</feature>
<evidence type="ECO:0000256" key="2">
    <source>
        <dbReference type="ARBA" id="ARBA00022737"/>
    </source>
</evidence>
<keyword evidence="1 3" id="KW-0853">WD repeat</keyword>
<dbReference type="Pfam" id="PF00400">
    <property type="entry name" value="WD40"/>
    <property type="match status" value="2"/>
</dbReference>
<evidence type="ECO:0000256" key="1">
    <source>
        <dbReference type="ARBA" id="ARBA00022574"/>
    </source>
</evidence>
<organism evidence="4 5">
    <name type="scientific">Pythium insidiosum</name>
    <name type="common">Pythiosis disease agent</name>
    <dbReference type="NCBI Taxonomy" id="114742"/>
    <lineage>
        <taxon>Eukaryota</taxon>
        <taxon>Sar</taxon>
        <taxon>Stramenopiles</taxon>
        <taxon>Oomycota</taxon>
        <taxon>Peronosporomycetes</taxon>
        <taxon>Pythiales</taxon>
        <taxon>Pythiaceae</taxon>
        <taxon>Pythium</taxon>
    </lineage>
</organism>
<dbReference type="PROSITE" id="PS50082">
    <property type="entry name" value="WD_REPEATS_2"/>
    <property type="match status" value="1"/>
</dbReference>
<dbReference type="PROSITE" id="PS50294">
    <property type="entry name" value="WD_REPEATS_REGION"/>
    <property type="match status" value="1"/>
</dbReference>
<dbReference type="InterPro" id="IPR036322">
    <property type="entry name" value="WD40_repeat_dom_sf"/>
</dbReference>
<keyword evidence="5" id="KW-1185">Reference proteome</keyword>
<evidence type="ECO:0000313" key="5">
    <source>
        <dbReference type="Proteomes" id="UP001209570"/>
    </source>
</evidence>
<dbReference type="PANTHER" id="PTHR19854">
    <property type="entry name" value="TRANSDUCIN BETA-LIKE 3"/>
    <property type="match status" value="1"/>
</dbReference>
<protein>
    <submittedName>
        <fullName evidence="4">Uncharacterized protein</fullName>
    </submittedName>
</protein>
<gene>
    <name evidence="4" type="ORF">P43SY_004904</name>
</gene>
<dbReference type="SUPFAM" id="SSF50978">
    <property type="entry name" value="WD40 repeat-like"/>
    <property type="match status" value="1"/>
</dbReference>
<sequence>MERLLVLAFDVAPNGASAICGSSAEELSQVTIDLASPSMTSKPFFNCNHGGINAIRLRGDQRIFATAGWDHRVRVFHTRTLKPLAILKYHTDSVFAVDFTPDHNLLLSASKDHKIAVWSIYSPSPDTTRRALRGF</sequence>